<feature type="domain" description="GmrSD restriction endonucleases C-terminal" evidence="2">
    <location>
        <begin position="441"/>
        <end position="586"/>
    </location>
</feature>
<sequence length="594" mass="69635">MKITPTTLSINQLLGSGNEQFIIPAYQRRYSWGEKQWSDLFNDIKLLSQQDSHLLGTILCLTSNYAVGINQLELVDGQQRTTTLTLLLKALSDKFTKLKLDELHKEINSLLYCKGLDRVLKRKVILGDLDNLDYEKFMKNEDINTIKNQKIIEGYNFFMQKLNELDLTELLEYHYKLVNNTYTIRLDVGNAKDAYKLFETINNRGLSLSPTDIIKNFLLGHSSLIDDNTLEKVKGSWTELIINLDGIKTDDFFRQYLSSQLKRKITGSTIIDEFKKYYFESVIEAENLNEFSQYEHPRSLETDEEELEETHVDDEIVSATANSEHHKISIIDFAKRLRDASKIYGQIRNQLFTNVNINNHLNNLTKIKSFPSYIFLIDLFQRNIEDTKKLEILKLIETFMLRRHICEYRTGELDAIFANLVSVENENIIENIKEKLLKHFPSDNEFRDKFYRYNFRGNENRAKYVLETFEYDLIKDQGEYVLTSGGELHLEHIIPQKITTKKSKEEFGNWEIYLGTNAKEQHMKYVNRIGNFTLIAKKLNIIASNNPYKNKVKEYQKSNIHLTKMLTNLDEFKIQQVKDRSTEFATKAVQLWSF</sequence>
<evidence type="ECO:0000259" key="2">
    <source>
        <dbReference type="Pfam" id="PF07510"/>
    </source>
</evidence>
<accession>A0A9W4KVP0</accession>
<proteinExistence type="predicted"/>
<dbReference type="PANTHER" id="PTHR35149:SF2">
    <property type="entry name" value="DUF262 DOMAIN-CONTAINING PROTEIN"/>
    <property type="match status" value="1"/>
</dbReference>
<evidence type="ECO:0000313" key="4">
    <source>
        <dbReference type="Proteomes" id="UP000789326"/>
    </source>
</evidence>
<dbReference type="Pfam" id="PF03235">
    <property type="entry name" value="GmrSD_N"/>
    <property type="match status" value="1"/>
</dbReference>
<dbReference type="RefSeq" id="WP_230301121.1">
    <property type="nucleotide sequence ID" value="NZ_CAKKMG010000009.1"/>
</dbReference>
<evidence type="ECO:0000313" key="3">
    <source>
        <dbReference type="EMBL" id="CAH0169407.1"/>
    </source>
</evidence>
<dbReference type="Proteomes" id="UP000789326">
    <property type="component" value="Unassembled WGS sequence"/>
</dbReference>
<evidence type="ECO:0008006" key="5">
    <source>
        <dbReference type="Google" id="ProtNLM"/>
    </source>
</evidence>
<dbReference type="InterPro" id="IPR004919">
    <property type="entry name" value="GmrSD_N"/>
</dbReference>
<feature type="domain" description="GmrSD restriction endonucleases N-terminal" evidence="1">
    <location>
        <begin position="10"/>
        <end position="219"/>
    </location>
</feature>
<dbReference type="PANTHER" id="PTHR35149">
    <property type="entry name" value="SLL5132 PROTEIN"/>
    <property type="match status" value="1"/>
</dbReference>
<comment type="caution">
    <text evidence="3">The sequence shown here is derived from an EMBL/GenBank/DDBJ whole genome shotgun (WGS) entry which is preliminary data.</text>
</comment>
<evidence type="ECO:0000259" key="1">
    <source>
        <dbReference type="Pfam" id="PF03235"/>
    </source>
</evidence>
<dbReference type="Pfam" id="PF07510">
    <property type="entry name" value="GmrSD_C"/>
    <property type="match status" value="1"/>
</dbReference>
<dbReference type="EMBL" id="CAKKMG010000009">
    <property type="protein sequence ID" value="CAH0169407.1"/>
    <property type="molecule type" value="Genomic_DNA"/>
</dbReference>
<dbReference type="InterPro" id="IPR011089">
    <property type="entry name" value="GmrSD_C"/>
</dbReference>
<reference evidence="3" key="1">
    <citation type="submission" date="2021-11" db="EMBL/GenBank/DDBJ databases">
        <authorList>
            <person name="Bulgarelli D."/>
        </authorList>
    </citation>
    <scope>NUCLEOTIDE SEQUENCE</scope>
    <source>
        <strain evidence="3">Bi133</strain>
    </source>
</reference>
<gene>
    <name evidence="3" type="ORF">SRABI133_01146</name>
</gene>
<organism evidence="3 4">
    <name type="scientific">Peribacillus simplex</name>
    <dbReference type="NCBI Taxonomy" id="1478"/>
    <lineage>
        <taxon>Bacteria</taxon>
        <taxon>Bacillati</taxon>
        <taxon>Bacillota</taxon>
        <taxon>Bacilli</taxon>
        <taxon>Bacillales</taxon>
        <taxon>Bacillaceae</taxon>
        <taxon>Peribacillus</taxon>
    </lineage>
</organism>
<name>A0A9W4KVP0_9BACI</name>
<dbReference type="AlphaFoldDB" id="A0A9W4KVP0"/>
<protein>
    <recommendedName>
        <fullName evidence="5">DUF262 domain-containing protein</fullName>
    </recommendedName>
</protein>